<reference evidence="1" key="1">
    <citation type="submission" date="2010-07" db="EMBL/GenBank/DDBJ databases">
        <authorList>
            <consortium name="CONSOLIDER consortium CSD2007-00005"/>
            <person name="Guazzaroni M.-E."/>
            <person name="Richter M."/>
            <person name="Garcia-Salamanca A."/>
            <person name="Yarza P."/>
            <person name="Ferrer M."/>
        </authorList>
    </citation>
    <scope>NUCLEOTIDE SEQUENCE</scope>
</reference>
<feature type="non-terminal residue" evidence="1">
    <location>
        <position position="132"/>
    </location>
</feature>
<dbReference type="EMBL" id="ADZX01000428">
    <property type="protein sequence ID" value="EFK96664.1"/>
    <property type="molecule type" value="Genomic_DNA"/>
</dbReference>
<organism evidence="1">
    <name type="scientific">sediment metagenome</name>
    <dbReference type="NCBI Taxonomy" id="749907"/>
    <lineage>
        <taxon>unclassified sequences</taxon>
        <taxon>metagenomes</taxon>
        <taxon>ecological metagenomes</taxon>
    </lineage>
</organism>
<name>D9PIF8_9ZZZZ</name>
<comment type="caution">
    <text evidence="1">The sequence shown here is derived from an EMBL/GenBank/DDBJ whole genome shotgun (WGS) entry which is preliminary data.</text>
</comment>
<reference evidence="1" key="2">
    <citation type="journal article" date="2011" name="Microb. Ecol.">
        <title>Taxonomic and Functional Metagenomic Profiling of the Microbial Community in the Anoxic Sediment of a Sub-saline Shallow Lake (Laguna de Carrizo, Central Spain).</title>
        <authorList>
            <person name="Ferrer M."/>
            <person name="Guazzaroni M.E."/>
            <person name="Richter M."/>
            <person name="Garcia-Salamanca A."/>
            <person name="Yarza P."/>
            <person name="Suarez-Suarez A."/>
            <person name="Solano J."/>
            <person name="Alcaide M."/>
            <person name="van Dillewijn P."/>
            <person name="Molina-Henares M.A."/>
            <person name="Lopez-Cortes N."/>
            <person name="Al-Ramahi Y."/>
            <person name="Guerrero C."/>
            <person name="Acosta A."/>
            <person name="de Eugenio L.I."/>
            <person name="Martinez V."/>
            <person name="Marques S."/>
            <person name="Rojo F."/>
            <person name="Santero E."/>
            <person name="Genilloud O."/>
            <person name="Perez-Perez J."/>
            <person name="Rossello-Mora R."/>
            <person name="Ramos J.L."/>
        </authorList>
    </citation>
    <scope>NUCLEOTIDE SEQUENCE</scope>
</reference>
<dbReference type="AlphaFoldDB" id="D9PIF8"/>
<evidence type="ECO:0008006" key="2">
    <source>
        <dbReference type="Google" id="ProtNLM"/>
    </source>
</evidence>
<protein>
    <recommendedName>
        <fullName evidence="2">Methyltransferase type 11 domain-containing protein</fullName>
    </recommendedName>
</protein>
<sequence>MDDSNQRLIKFDLGGIGKGNNGWKTVNLVPGADIEEDILYLDKYCDNESVDIFKMSHTYEHIPIVTLERFIKNLLSKLKKNGKLIIIQTDIKKATNLYKKNKIDFFCLRDIILSPIDRRKESFQITGRDPRE</sequence>
<gene>
    <name evidence="1" type="ORF">LDC_1316</name>
</gene>
<dbReference type="SUPFAM" id="SSF53335">
    <property type="entry name" value="S-adenosyl-L-methionine-dependent methyltransferases"/>
    <property type="match status" value="1"/>
</dbReference>
<dbReference type="InterPro" id="IPR029063">
    <property type="entry name" value="SAM-dependent_MTases_sf"/>
</dbReference>
<evidence type="ECO:0000313" key="1">
    <source>
        <dbReference type="EMBL" id="EFK96664.1"/>
    </source>
</evidence>
<proteinExistence type="predicted"/>
<accession>D9PIF8</accession>
<dbReference type="Gene3D" id="3.40.50.150">
    <property type="entry name" value="Vaccinia Virus protein VP39"/>
    <property type="match status" value="1"/>
</dbReference>